<proteinExistence type="predicted"/>
<feature type="domain" description="PI3K/PI4K catalytic" evidence="6">
    <location>
        <begin position="693"/>
        <end position="972"/>
    </location>
</feature>
<dbReference type="Proteomes" id="UP001175261">
    <property type="component" value="Unassembled WGS sequence"/>
</dbReference>
<dbReference type="CDD" id="cd05168">
    <property type="entry name" value="PI4Kc_III_beta"/>
    <property type="match status" value="1"/>
</dbReference>
<dbReference type="InterPro" id="IPR001263">
    <property type="entry name" value="PI3K_accessory_dom"/>
</dbReference>
<dbReference type="GO" id="GO:0005737">
    <property type="term" value="C:cytoplasm"/>
    <property type="evidence" value="ECO:0007669"/>
    <property type="project" value="TreeGrafter"/>
</dbReference>
<evidence type="ECO:0000313" key="8">
    <source>
        <dbReference type="EMBL" id="KAK0386283.1"/>
    </source>
</evidence>
<dbReference type="Pfam" id="PF00454">
    <property type="entry name" value="PI3_PI4_kinase"/>
    <property type="match status" value="1"/>
</dbReference>
<evidence type="ECO:0000313" key="9">
    <source>
        <dbReference type="Proteomes" id="UP001175261"/>
    </source>
</evidence>
<organism evidence="8 9">
    <name type="scientific">Sarocladium strictum</name>
    <name type="common">Black bundle disease fungus</name>
    <name type="synonym">Acremonium strictum</name>
    <dbReference type="NCBI Taxonomy" id="5046"/>
    <lineage>
        <taxon>Eukaryota</taxon>
        <taxon>Fungi</taxon>
        <taxon>Dikarya</taxon>
        <taxon>Ascomycota</taxon>
        <taxon>Pezizomycotina</taxon>
        <taxon>Sordariomycetes</taxon>
        <taxon>Hypocreomycetidae</taxon>
        <taxon>Hypocreales</taxon>
        <taxon>Sarocladiaceae</taxon>
        <taxon>Sarocladium</taxon>
    </lineage>
</organism>
<feature type="region of interest" description="Disordered" evidence="5">
    <location>
        <begin position="466"/>
        <end position="554"/>
    </location>
</feature>
<dbReference type="PANTHER" id="PTHR10048">
    <property type="entry name" value="PHOSPHATIDYLINOSITOL KINASE"/>
    <property type="match status" value="1"/>
</dbReference>
<dbReference type="InterPro" id="IPR015433">
    <property type="entry name" value="PI3/4_kinase"/>
</dbReference>
<dbReference type="InterPro" id="IPR018936">
    <property type="entry name" value="PI3/4_kinase_CS"/>
</dbReference>
<gene>
    <name evidence="8" type="ORF">NLU13_6120</name>
</gene>
<dbReference type="PANTHER" id="PTHR10048:SF22">
    <property type="entry name" value="PHOSPHATIDYLINOSITOL 4-KINASE BETA"/>
    <property type="match status" value="1"/>
</dbReference>
<accession>A0AA39L6T6</accession>
<dbReference type="GO" id="GO:0004430">
    <property type="term" value="F:1-phosphatidylinositol 4-kinase activity"/>
    <property type="evidence" value="ECO:0007669"/>
    <property type="project" value="UniProtKB-EC"/>
</dbReference>
<feature type="region of interest" description="Disordered" evidence="5">
    <location>
        <begin position="189"/>
        <end position="255"/>
    </location>
</feature>
<dbReference type="GO" id="GO:0048015">
    <property type="term" value="P:phosphatidylinositol-mediated signaling"/>
    <property type="evidence" value="ECO:0007669"/>
    <property type="project" value="TreeGrafter"/>
</dbReference>
<dbReference type="InterPro" id="IPR057754">
    <property type="entry name" value="PI4-kinase_beta/PIK1_cat"/>
</dbReference>
<dbReference type="PROSITE" id="PS00916">
    <property type="entry name" value="PI3_4_KINASE_2"/>
    <property type="match status" value="1"/>
</dbReference>
<feature type="compositionally biased region" description="Low complexity" evidence="5">
    <location>
        <begin position="195"/>
        <end position="204"/>
    </location>
</feature>
<dbReference type="Gene3D" id="6.10.140.1260">
    <property type="match status" value="1"/>
</dbReference>
<sequence>MSWDLLQRFLESDVFNSNPFLSVSYLSRYADHVGIHYVLCNKLRQFPYEDIEFFLPQLCHLVISVDNESMALEEFLLDLCEESVTAALLTFWLFQTYLHDLAANPATGAFQTCRRVYNKVQHIVFGLADAARHDKIKENILPVTVLSSFVLASVALPMFPQWAGPLAVAQARKPQPLALTETAIEVADIPKPPARAKTVTATSSRSRRTKEGRISSAPDANHPDGARSRPPRSAIPITTVTKPRDSDAPSVRPSALEMRSLEARLSSASLPLPSPKIHTRPSTPVSAGIVPRLGESIHRRHSHHHSKAAMTSNDLSPLQKTRLLRQHYFRSQTAFLTALEGISNRLVVVPKPARLSALRAELALISQDLPAEVDIPVICPPTLINGSPGKSQHHRIMRLNPAESTVLNSAEKVPYLMMVEVLRDDFTFDPETADNQRLLGTLMSEGENAKRLFDLTSDTPRLAAARAQEVKTPDPVIDSVFEPVSGDLGSSPMLKPFDDEPSTPRYSSKSHASSSTLRLSSGATTSSTTLDAATPRTSGQYTSRSNSPAPGRKMTLTLPRTTAVDQPDFSALATHMRTASQMLAQLEANSGKRPKHEVAAIRAKIIASMQSLEEQSFETEDQGPTFDTIIAKTTSNTDITSPNPDLEDDASIDPAINASAGRDRMENDFKTGGVQRRGDRDDPSAAVFGEAWEAKKERVRKSSPYGWMKNWDLVSVIVKTGADLRQEAFACQLIDVCHKIWVDAGIDVWVKRMRILVTGESSGLIETITNGVSLHSLKRSLTLASIESGQNPRHRIATLKDHFVKAFGQPDSEPYKAGVDAFKRSLAAYSMISYVLQLKDRHNGNVLIDSEGHIIHIDFGFMLSNSPGSVGFEAAPFKLTHEYVDVLGGLGSPDYEDYKQLCKQAFQALRRSADNIIDLVAMMGLNSKMPCFSVGVATVTTTLRQRFQLHLSADEAEQFVDDLVAKSFGSYYTRLYDTFQYRTQGIY</sequence>
<dbReference type="InterPro" id="IPR000403">
    <property type="entry name" value="PI3/4_kinase_cat_dom"/>
</dbReference>
<dbReference type="InterPro" id="IPR016024">
    <property type="entry name" value="ARM-type_fold"/>
</dbReference>
<feature type="domain" description="PIK helical" evidence="7">
    <location>
        <begin position="1"/>
        <end position="120"/>
    </location>
</feature>
<dbReference type="SUPFAM" id="SSF48371">
    <property type="entry name" value="ARM repeat"/>
    <property type="match status" value="1"/>
</dbReference>
<reference evidence="8" key="1">
    <citation type="submission" date="2022-10" db="EMBL/GenBank/DDBJ databases">
        <title>Determination and structural analysis of whole genome sequence of Sarocladium strictum F4-1.</title>
        <authorList>
            <person name="Hu L."/>
            <person name="Jiang Y."/>
        </authorList>
    </citation>
    <scope>NUCLEOTIDE SEQUENCE</scope>
    <source>
        <strain evidence="8">F4-1</strain>
    </source>
</reference>
<feature type="compositionally biased region" description="Low complexity" evidence="5">
    <location>
        <begin position="507"/>
        <end position="534"/>
    </location>
</feature>
<dbReference type="FunFam" id="1.10.1070.11:FF:000016">
    <property type="entry name" value="PIK1p Phosphatidylinositol 4-kinase"/>
    <property type="match status" value="1"/>
</dbReference>
<dbReference type="GO" id="GO:0016020">
    <property type="term" value="C:membrane"/>
    <property type="evidence" value="ECO:0007669"/>
    <property type="project" value="TreeGrafter"/>
</dbReference>
<dbReference type="InterPro" id="IPR049160">
    <property type="entry name" value="PI4KB-PIK1_PIK"/>
</dbReference>
<keyword evidence="9" id="KW-1185">Reference proteome</keyword>
<dbReference type="PROSITE" id="PS51545">
    <property type="entry name" value="PIK_HELICAL"/>
    <property type="match status" value="1"/>
</dbReference>
<keyword evidence="4" id="KW-0418">Kinase</keyword>
<evidence type="ECO:0000256" key="3">
    <source>
        <dbReference type="ARBA" id="ARBA00022679"/>
    </source>
</evidence>
<evidence type="ECO:0000256" key="1">
    <source>
        <dbReference type="ARBA" id="ARBA00001686"/>
    </source>
</evidence>
<dbReference type="PROSITE" id="PS50290">
    <property type="entry name" value="PI3_4_KINASE_3"/>
    <property type="match status" value="1"/>
</dbReference>
<dbReference type="AlphaFoldDB" id="A0AA39L6T6"/>
<dbReference type="InterPro" id="IPR011009">
    <property type="entry name" value="Kinase-like_dom_sf"/>
</dbReference>
<dbReference type="InterPro" id="IPR021601">
    <property type="entry name" value="Phosphatidylino_kinase_fungi"/>
</dbReference>
<name>A0AA39L6T6_SARSR</name>
<dbReference type="Pfam" id="PF11522">
    <property type="entry name" value="Pik1"/>
    <property type="match status" value="1"/>
</dbReference>
<comment type="catalytic activity">
    <reaction evidence="1">
        <text>a 1,2-diacyl-sn-glycero-3-phospho-(1D-myo-inositol) + ATP = a 1,2-diacyl-sn-glycero-3-phospho-(1D-myo-inositol 4-phosphate) + ADP + H(+)</text>
        <dbReference type="Rhea" id="RHEA:19877"/>
        <dbReference type="ChEBI" id="CHEBI:15378"/>
        <dbReference type="ChEBI" id="CHEBI:30616"/>
        <dbReference type="ChEBI" id="CHEBI:57880"/>
        <dbReference type="ChEBI" id="CHEBI:58178"/>
        <dbReference type="ChEBI" id="CHEBI:456216"/>
        <dbReference type="EC" id="2.7.1.67"/>
    </reaction>
</comment>
<dbReference type="FunFam" id="3.30.1010.10:FF:000035">
    <property type="entry name" value="Phosphatidylinositol 4-kinase PIK1a"/>
    <property type="match status" value="1"/>
</dbReference>
<dbReference type="Gene3D" id="1.10.1070.11">
    <property type="entry name" value="Phosphatidylinositol 3-/4-kinase, catalytic domain"/>
    <property type="match status" value="1"/>
</dbReference>
<dbReference type="Pfam" id="PF21245">
    <property type="entry name" value="PI4KB-PIK1_PIK"/>
    <property type="match status" value="1"/>
</dbReference>
<dbReference type="Gene3D" id="3.30.1010.10">
    <property type="entry name" value="Phosphatidylinositol 3-kinase Catalytic Subunit, Chain A, domain 4"/>
    <property type="match status" value="1"/>
</dbReference>
<dbReference type="EC" id="2.7.1.67" evidence="2"/>
<dbReference type="SUPFAM" id="SSF56112">
    <property type="entry name" value="Protein kinase-like (PK-like)"/>
    <property type="match status" value="1"/>
</dbReference>
<evidence type="ECO:0000259" key="7">
    <source>
        <dbReference type="PROSITE" id="PS51545"/>
    </source>
</evidence>
<evidence type="ECO:0000256" key="5">
    <source>
        <dbReference type="SAM" id="MobiDB-lite"/>
    </source>
</evidence>
<feature type="compositionally biased region" description="Polar residues" evidence="5">
    <location>
        <begin position="535"/>
        <end position="548"/>
    </location>
</feature>
<evidence type="ECO:0000256" key="2">
    <source>
        <dbReference type="ARBA" id="ARBA00012169"/>
    </source>
</evidence>
<evidence type="ECO:0000259" key="6">
    <source>
        <dbReference type="PROSITE" id="PS50290"/>
    </source>
</evidence>
<dbReference type="EMBL" id="JAPDFR010000005">
    <property type="protein sequence ID" value="KAK0386283.1"/>
    <property type="molecule type" value="Genomic_DNA"/>
</dbReference>
<keyword evidence="3" id="KW-0808">Transferase</keyword>
<dbReference type="SMART" id="SM00146">
    <property type="entry name" value="PI3Kc"/>
    <property type="match status" value="1"/>
</dbReference>
<protein>
    <recommendedName>
        <fullName evidence="2">1-phosphatidylinositol 4-kinase</fullName>
        <ecNumber evidence="2">2.7.1.67</ecNumber>
    </recommendedName>
</protein>
<dbReference type="GO" id="GO:0046854">
    <property type="term" value="P:phosphatidylinositol phosphate biosynthetic process"/>
    <property type="evidence" value="ECO:0007669"/>
    <property type="project" value="InterPro"/>
</dbReference>
<evidence type="ECO:0000256" key="4">
    <source>
        <dbReference type="ARBA" id="ARBA00022777"/>
    </source>
</evidence>
<comment type="caution">
    <text evidence="8">The sequence shown here is derived from an EMBL/GenBank/DDBJ whole genome shotgun (WGS) entry which is preliminary data.</text>
</comment>
<dbReference type="InterPro" id="IPR036940">
    <property type="entry name" value="PI3/4_kinase_cat_sf"/>
</dbReference>
<dbReference type="PROSITE" id="PS00915">
    <property type="entry name" value="PI3_4_KINASE_1"/>
    <property type="match status" value="1"/>
</dbReference>